<reference evidence="1 2" key="1">
    <citation type="journal article" date="2018" name="Front. Plant Sci.">
        <title>Red Clover (Trifolium pratense) and Zigzag Clover (T. medium) - A Picture of Genomic Similarities and Differences.</title>
        <authorList>
            <person name="Dluhosova J."/>
            <person name="Istvanek J."/>
            <person name="Nedelnik J."/>
            <person name="Repkova J."/>
        </authorList>
    </citation>
    <scope>NUCLEOTIDE SEQUENCE [LARGE SCALE GENOMIC DNA]</scope>
    <source>
        <strain evidence="2">cv. 10/8</strain>
        <tissue evidence="1">Leaf</tissue>
    </source>
</reference>
<accession>A0A392SNJ0</accession>
<sequence length="31" mass="3590">YPLCLETLGFPLFLKYQVSCDVEPLMATREL</sequence>
<protein>
    <submittedName>
        <fullName evidence="1">Uncharacterized protein</fullName>
    </submittedName>
</protein>
<comment type="caution">
    <text evidence="1">The sequence shown here is derived from an EMBL/GenBank/DDBJ whole genome shotgun (WGS) entry which is preliminary data.</text>
</comment>
<feature type="non-terminal residue" evidence="1">
    <location>
        <position position="1"/>
    </location>
</feature>
<dbReference type="Proteomes" id="UP000265520">
    <property type="component" value="Unassembled WGS sequence"/>
</dbReference>
<dbReference type="EMBL" id="LXQA010401113">
    <property type="protein sequence ID" value="MCI49436.1"/>
    <property type="molecule type" value="Genomic_DNA"/>
</dbReference>
<evidence type="ECO:0000313" key="2">
    <source>
        <dbReference type="Proteomes" id="UP000265520"/>
    </source>
</evidence>
<organism evidence="1 2">
    <name type="scientific">Trifolium medium</name>
    <dbReference type="NCBI Taxonomy" id="97028"/>
    <lineage>
        <taxon>Eukaryota</taxon>
        <taxon>Viridiplantae</taxon>
        <taxon>Streptophyta</taxon>
        <taxon>Embryophyta</taxon>
        <taxon>Tracheophyta</taxon>
        <taxon>Spermatophyta</taxon>
        <taxon>Magnoliopsida</taxon>
        <taxon>eudicotyledons</taxon>
        <taxon>Gunneridae</taxon>
        <taxon>Pentapetalae</taxon>
        <taxon>rosids</taxon>
        <taxon>fabids</taxon>
        <taxon>Fabales</taxon>
        <taxon>Fabaceae</taxon>
        <taxon>Papilionoideae</taxon>
        <taxon>50 kb inversion clade</taxon>
        <taxon>NPAAA clade</taxon>
        <taxon>Hologalegina</taxon>
        <taxon>IRL clade</taxon>
        <taxon>Trifolieae</taxon>
        <taxon>Trifolium</taxon>
    </lineage>
</organism>
<proteinExistence type="predicted"/>
<name>A0A392SNJ0_9FABA</name>
<dbReference type="AlphaFoldDB" id="A0A392SNJ0"/>
<evidence type="ECO:0000313" key="1">
    <source>
        <dbReference type="EMBL" id="MCI49436.1"/>
    </source>
</evidence>
<keyword evidence="2" id="KW-1185">Reference proteome</keyword>